<protein>
    <submittedName>
        <fullName evidence="4">ABC transporter peptide-binding protein YtcQ</fullName>
    </submittedName>
</protein>
<organism evidence="4 5">
    <name type="scientific">Paenibacillus cisolokensis</name>
    <dbReference type="NCBI Taxonomy" id="1658519"/>
    <lineage>
        <taxon>Bacteria</taxon>
        <taxon>Bacillati</taxon>
        <taxon>Bacillota</taxon>
        <taxon>Bacilli</taxon>
        <taxon>Bacillales</taxon>
        <taxon>Paenibacillaceae</taxon>
        <taxon>Paenibacillus</taxon>
    </lineage>
</organism>
<dbReference type="SUPFAM" id="SSF53850">
    <property type="entry name" value="Periplasmic binding protein-like II"/>
    <property type="match status" value="1"/>
</dbReference>
<comment type="caution">
    <text evidence="4">The sequence shown here is derived from an EMBL/GenBank/DDBJ whole genome shotgun (WGS) entry which is preliminary data.</text>
</comment>
<keyword evidence="5" id="KW-1185">Reference proteome</keyword>
<dbReference type="RefSeq" id="WP_213528079.1">
    <property type="nucleotide sequence ID" value="NZ_BOVJ01000042.1"/>
</dbReference>
<feature type="signal peptide" evidence="3">
    <location>
        <begin position="1"/>
        <end position="22"/>
    </location>
</feature>
<dbReference type="PANTHER" id="PTHR43649:SF33">
    <property type="entry name" value="POLYGALACTURONAN_RHAMNOGALACTURONAN-BINDING PROTEIN YTCQ"/>
    <property type="match status" value="1"/>
</dbReference>
<dbReference type="EMBL" id="BOVJ01000042">
    <property type="protein sequence ID" value="GIQ62739.1"/>
    <property type="molecule type" value="Genomic_DNA"/>
</dbReference>
<evidence type="ECO:0000256" key="1">
    <source>
        <dbReference type="ARBA" id="ARBA00022729"/>
    </source>
</evidence>
<dbReference type="PANTHER" id="PTHR43649">
    <property type="entry name" value="ARABINOSE-BINDING PROTEIN-RELATED"/>
    <property type="match status" value="1"/>
</dbReference>
<dbReference type="Proteomes" id="UP000680304">
    <property type="component" value="Unassembled WGS sequence"/>
</dbReference>
<feature type="compositionally biased region" description="Polar residues" evidence="2">
    <location>
        <begin position="27"/>
        <end position="53"/>
    </location>
</feature>
<keyword evidence="1 3" id="KW-0732">Signal</keyword>
<sequence>MSMKASKWWFVCLAVVLVFSLAACSGSKTGNSEQGTNTPETGSTPPAENQTSGEENEPAEDDQKQLTLEWLTYQYGPVDENAAVKKKLEEMFNVKFNIWYIDVTKREELLGAKLSAGEIPDLMTVYSSADLVKFLDQGIITGYTEEELNQYMPNYKKLVDKYDPNIWKYAKFGDQYIGIPSIADGGASLATAWRKDWLENVGIDKIPVTLEETEEALYKFRNEDPDKNGKKDTYGMSVSGMTNVYGAYGVYPEFWTVRDGKMVWSGILPETKQALAKLAQWKKDDIITPEWVVGENQGGYWAVSHDFVNGKIGYSTHGMNYHWNPDLTKETGGAPGDNVKLTLEVNPDAKIGYGQPPIGPDGKFGNITPDFVGTTYMAFGANADPEKKHRIMKIWDALYGDFDLWLAVKWGEEGVHWEHGPDGVSVIRTEAYSQNDAQAKDGLNITFVPFDQPDFRYQLTNPRSLEVRDELFVWEGAGYSDAKKRRCLRNRSI</sequence>
<evidence type="ECO:0000256" key="2">
    <source>
        <dbReference type="SAM" id="MobiDB-lite"/>
    </source>
</evidence>
<feature type="region of interest" description="Disordered" evidence="2">
    <location>
        <begin position="27"/>
        <end position="63"/>
    </location>
</feature>
<feature type="chain" id="PRO_5046537064" evidence="3">
    <location>
        <begin position="23"/>
        <end position="493"/>
    </location>
</feature>
<evidence type="ECO:0000256" key="3">
    <source>
        <dbReference type="SAM" id="SignalP"/>
    </source>
</evidence>
<reference evidence="4 5" key="1">
    <citation type="submission" date="2021-04" db="EMBL/GenBank/DDBJ databases">
        <title>Draft genome sequence of Paenibacillus cisolokensis, LC2-13A.</title>
        <authorList>
            <person name="Uke A."/>
            <person name="Chhe C."/>
            <person name="Baramee S."/>
            <person name="Kosugi A."/>
        </authorList>
    </citation>
    <scope>NUCLEOTIDE SEQUENCE [LARGE SCALE GENOMIC DNA]</scope>
    <source>
        <strain evidence="4 5">LC2-13A</strain>
    </source>
</reference>
<evidence type="ECO:0000313" key="4">
    <source>
        <dbReference type="EMBL" id="GIQ62739.1"/>
    </source>
</evidence>
<proteinExistence type="predicted"/>
<name>A0ABQ4N3G2_9BACL</name>
<evidence type="ECO:0000313" key="5">
    <source>
        <dbReference type="Proteomes" id="UP000680304"/>
    </source>
</evidence>
<gene>
    <name evidence="4" type="primary">ytcQ_1</name>
    <name evidence="4" type="ORF">PACILC2_13070</name>
</gene>
<accession>A0ABQ4N3G2</accession>
<dbReference type="Gene3D" id="3.40.190.10">
    <property type="entry name" value="Periplasmic binding protein-like II"/>
    <property type="match status" value="2"/>
</dbReference>
<dbReference type="InterPro" id="IPR050490">
    <property type="entry name" value="Bact_solute-bd_prot1"/>
</dbReference>
<dbReference type="PROSITE" id="PS51257">
    <property type="entry name" value="PROKAR_LIPOPROTEIN"/>
    <property type="match status" value="1"/>
</dbReference>